<evidence type="ECO:0000313" key="2">
    <source>
        <dbReference type="EMBL" id="KAF7369090.1"/>
    </source>
</evidence>
<dbReference type="OrthoDB" id="9626941at2759"/>
<sequence>MTSSMLYIDLTMNPGVDMQLNTHLKTVKSPHATATPRPLHALSIRGNKLCYFVLPDVLLLDTDEPDKRTGNRGVYTAYPTGVGPRELKSSNPVQQAAHREPDHPTVTELVAQWRWPIGHAPATNAPGHKQQDGQTKVDPIGPPRMPHQPEGRTDLPLLDAPIVPNPSGIWPPVYGVGDASSTTDSYLPRMLTAHAVRPSSHASMCSASARYTRTTGTYSRRHRGIYLCPKYWAQREGITALAKFLEESGAFTKTGRPRRDPQIPTIEDEPDPNTSDDE</sequence>
<gene>
    <name evidence="2" type="ORF">MVEN_00236100</name>
</gene>
<organism evidence="2 3">
    <name type="scientific">Mycena venus</name>
    <dbReference type="NCBI Taxonomy" id="2733690"/>
    <lineage>
        <taxon>Eukaryota</taxon>
        <taxon>Fungi</taxon>
        <taxon>Dikarya</taxon>
        <taxon>Basidiomycota</taxon>
        <taxon>Agaricomycotina</taxon>
        <taxon>Agaricomycetes</taxon>
        <taxon>Agaricomycetidae</taxon>
        <taxon>Agaricales</taxon>
        <taxon>Marasmiineae</taxon>
        <taxon>Mycenaceae</taxon>
        <taxon>Mycena</taxon>
    </lineage>
</organism>
<protein>
    <submittedName>
        <fullName evidence="2">Small nuclear ribonucleoprotein Sm D1</fullName>
    </submittedName>
</protein>
<keyword evidence="3" id="KW-1185">Reference proteome</keyword>
<comment type="caution">
    <text evidence="2">The sequence shown here is derived from an EMBL/GenBank/DDBJ whole genome shotgun (WGS) entry which is preliminary data.</text>
</comment>
<keyword evidence="2" id="KW-0687">Ribonucleoprotein</keyword>
<name>A0A8H6YXW5_9AGAR</name>
<proteinExistence type="predicted"/>
<dbReference type="GO" id="GO:1990904">
    <property type="term" value="C:ribonucleoprotein complex"/>
    <property type="evidence" value="ECO:0007669"/>
    <property type="project" value="UniProtKB-KW"/>
</dbReference>
<dbReference type="EMBL" id="JACAZI010000002">
    <property type="protein sequence ID" value="KAF7369090.1"/>
    <property type="molecule type" value="Genomic_DNA"/>
</dbReference>
<dbReference type="AlphaFoldDB" id="A0A8H6YXW5"/>
<dbReference type="Gene3D" id="2.30.30.100">
    <property type="match status" value="1"/>
</dbReference>
<evidence type="ECO:0000256" key="1">
    <source>
        <dbReference type="SAM" id="MobiDB-lite"/>
    </source>
</evidence>
<feature type="region of interest" description="Disordered" evidence="1">
    <location>
        <begin position="249"/>
        <end position="278"/>
    </location>
</feature>
<dbReference type="Proteomes" id="UP000620124">
    <property type="component" value="Unassembled WGS sequence"/>
</dbReference>
<reference evidence="2" key="1">
    <citation type="submission" date="2020-05" db="EMBL/GenBank/DDBJ databases">
        <title>Mycena genomes resolve the evolution of fungal bioluminescence.</title>
        <authorList>
            <person name="Tsai I.J."/>
        </authorList>
    </citation>
    <scope>NUCLEOTIDE SEQUENCE</scope>
    <source>
        <strain evidence="2">CCC161011</strain>
    </source>
</reference>
<accession>A0A8H6YXW5</accession>
<feature type="region of interest" description="Disordered" evidence="1">
    <location>
        <begin position="118"/>
        <end position="152"/>
    </location>
</feature>
<feature type="compositionally biased region" description="Acidic residues" evidence="1">
    <location>
        <begin position="266"/>
        <end position="278"/>
    </location>
</feature>
<evidence type="ECO:0000313" key="3">
    <source>
        <dbReference type="Proteomes" id="UP000620124"/>
    </source>
</evidence>
<feature type="region of interest" description="Disordered" evidence="1">
    <location>
        <begin position="70"/>
        <end position="103"/>
    </location>
</feature>